<organism evidence="1">
    <name type="scientific">marine sediment metagenome</name>
    <dbReference type="NCBI Taxonomy" id="412755"/>
    <lineage>
        <taxon>unclassified sequences</taxon>
        <taxon>metagenomes</taxon>
        <taxon>ecological metagenomes</taxon>
    </lineage>
</organism>
<name>X1MZE3_9ZZZZ</name>
<comment type="caution">
    <text evidence="1">The sequence shown here is derived from an EMBL/GenBank/DDBJ whole genome shotgun (WGS) entry which is preliminary data.</text>
</comment>
<dbReference type="EMBL" id="BARV01023471">
    <property type="protein sequence ID" value="GAI37117.1"/>
    <property type="molecule type" value="Genomic_DNA"/>
</dbReference>
<proteinExistence type="predicted"/>
<gene>
    <name evidence="1" type="ORF">S06H3_38500</name>
</gene>
<dbReference type="AlphaFoldDB" id="X1MZE3"/>
<protein>
    <submittedName>
        <fullName evidence="1">Uncharacterized protein</fullName>
    </submittedName>
</protein>
<accession>X1MZE3</accession>
<reference evidence="1" key="1">
    <citation type="journal article" date="2014" name="Front. Microbiol.">
        <title>High frequency of phylogenetically diverse reductive dehalogenase-homologous genes in deep subseafloor sedimentary metagenomes.</title>
        <authorList>
            <person name="Kawai M."/>
            <person name="Futagami T."/>
            <person name="Toyoda A."/>
            <person name="Takaki Y."/>
            <person name="Nishi S."/>
            <person name="Hori S."/>
            <person name="Arai W."/>
            <person name="Tsubouchi T."/>
            <person name="Morono Y."/>
            <person name="Uchiyama I."/>
            <person name="Ito T."/>
            <person name="Fujiyama A."/>
            <person name="Inagaki F."/>
            <person name="Takami H."/>
        </authorList>
    </citation>
    <scope>NUCLEOTIDE SEQUENCE</scope>
    <source>
        <strain evidence="1">Expedition CK06-06</strain>
    </source>
</reference>
<evidence type="ECO:0000313" key="1">
    <source>
        <dbReference type="EMBL" id="GAI37117.1"/>
    </source>
</evidence>
<feature type="non-terminal residue" evidence="1">
    <location>
        <position position="73"/>
    </location>
</feature>
<sequence length="73" mass="8299">MVDFADDNTIVTVFEPNDPLNPKSIYYGFEAQPFITEIGMKSKPGSISCAVELYNPFSERINLSNFEIELIYD</sequence>